<dbReference type="PANTHER" id="PTHR44169:SF3">
    <property type="entry name" value="SHORT-CHAIN DEHYDROGENASE SRDE"/>
    <property type="match status" value="1"/>
</dbReference>
<dbReference type="Pfam" id="PF00106">
    <property type="entry name" value="adh_short"/>
    <property type="match status" value="1"/>
</dbReference>
<evidence type="ECO:0000313" key="4">
    <source>
        <dbReference type="EMBL" id="KAJ5179440.1"/>
    </source>
</evidence>
<dbReference type="GO" id="GO:0005811">
    <property type="term" value="C:lipid droplet"/>
    <property type="evidence" value="ECO:0007669"/>
    <property type="project" value="TreeGrafter"/>
</dbReference>
<proteinExistence type="inferred from homology"/>
<accession>A0A9W9LVW4</accession>
<evidence type="ECO:0000256" key="1">
    <source>
        <dbReference type="ARBA" id="ARBA00006484"/>
    </source>
</evidence>
<dbReference type="AlphaFoldDB" id="A0A9W9LVW4"/>
<keyword evidence="2" id="KW-0560">Oxidoreductase</keyword>
<dbReference type="SUPFAM" id="SSF51735">
    <property type="entry name" value="NAD(P)-binding Rossmann-fold domains"/>
    <property type="match status" value="1"/>
</dbReference>
<dbReference type="OrthoDB" id="2102561at2759"/>
<protein>
    <submittedName>
        <fullName evidence="4">Uncharacterized protein</fullName>
    </submittedName>
</protein>
<dbReference type="GO" id="GO:0000140">
    <property type="term" value="F:acylglycerone-phosphate reductase (NADP+) activity"/>
    <property type="evidence" value="ECO:0007669"/>
    <property type="project" value="TreeGrafter"/>
</dbReference>
<evidence type="ECO:0000313" key="5">
    <source>
        <dbReference type="Proteomes" id="UP001146351"/>
    </source>
</evidence>
<dbReference type="InterPro" id="IPR002347">
    <property type="entry name" value="SDR_fam"/>
</dbReference>
<dbReference type="GO" id="GO:0019433">
    <property type="term" value="P:triglyceride catabolic process"/>
    <property type="evidence" value="ECO:0007669"/>
    <property type="project" value="TreeGrafter"/>
</dbReference>
<comment type="caution">
    <text evidence="4">The sequence shown here is derived from an EMBL/GenBank/DDBJ whole genome shotgun (WGS) entry which is preliminary data.</text>
</comment>
<dbReference type="GO" id="GO:0004806">
    <property type="term" value="F:triacylglycerol lipase activity"/>
    <property type="evidence" value="ECO:0007669"/>
    <property type="project" value="TreeGrafter"/>
</dbReference>
<dbReference type="EMBL" id="JAPQKO010000002">
    <property type="protein sequence ID" value="KAJ5179440.1"/>
    <property type="molecule type" value="Genomic_DNA"/>
</dbReference>
<keyword evidence="5" id="KW-1185">Reference proteome</keyword>
<reference evidence="4" key="1">
    <citation type="submission" date="2022-11" db="EMBL/GenBank/DDBJ databases">
        <authorList>
            <person name="Petersen C."/>
        </authorList>
    </citation>
    <scope>NUCLEOTIDE SEQUENCE</scope>
    <source>
        <strain evidence="4">IBT 21917</strain>
    </source>
</reference>
<dbReference type="Proteomes" id="UP001146351">
    <property type="component" value="Unassembled WGS sequence"/>
</dbReference>
<dbReference type="PRINTS" id="PR00080">
    <property type="entry name" value="SDRFAMILY"/>
</dbReference>
<dbReference type="Gene3D" id="3.40.50.720">
    <property type="entry name" value="NAD(P)-binding Rossmann-like Domain"/>
    <property type="match status" value="1"/>
</dbReference>
<gene>
    <name evidence="4" type="ORF">N7492_002650</name>
</gene>
<organism evidence="4 5">
    <name type="scientific">Penicillium capsulatum</name>
    <dbReference type="NCBI Taxonomy" id="69766"/>
    <lineage>
        <taxon>Eukaryota</taxon>
        <taxon>Fungi</taxon>
        <taxon>Dikarya</taxon>
        <taxon>Ascomycota</taxon>
        <taxon>Pezizomycotina</taxon>
        <taxon>Eurotiomycetes</taxon>
        <taxon>Eurotiomycetidae</taxon>
        <taxon>Eurotiales</taxon>
        <taxon>Aspergillaceae</taxon>
        <taxon>Penicillium</taxon>
    </lineage>
</organism>
<dbReference type="PANTHER" id="PTHR44169">
    <property type="entry name" value="NADPH-DEPENDENT 1-ACYLDIHYDROXYACETONE PHOSPHATE REDUCTASE"/>
    <property type="match status" value="1"/>
</dbReference>
<dbReference type="PRINTS" id="PR00081">
    <property type="entry name" value="GDHRDH"/>
</dbReference>
<evidence type="ECO:0000256" key="2">
    <source>
        <dbReference type="ARBA" id="ARBA00023002"/>
    </source>
</evidence>
<sequence length="291" mass="30993">MSSQRTVLITGCSDGSLGSHLAHGFHKAGWRVFASGRDLAKMKKAKESGMETVQLDTLSDDSISKCVSQVEKLTSGSLDVLVNNAGGGYSMPVLDIDIDKARKLFDLNVWSLISVTRAFFPLLRQSSHGGVVVNNTSCQAVTAGTMPFAGAYSASKAAAASLTEALRLELEPFGVKVVNLVTAALQSNFFSNLAVDSLPPDSVYNVAKEAVEKAMAGSDTEDKGDPEVWAAGVVKSVSKRQPPYWVWGGKYATVMRLASILPIGFLDFAMKKVVGLDVVERNVKEQGVAKS</sequence>
<comment type="similarity">
    <text evidence="1 3">Belongs to the short-chain dehydrogenases/reductases (SDR) family.</text>
</comment>
<reference evidence="4" key="2">
    <citation type="journal article" date="2023" name="IMA Fungus">
        <title>Comparative genomic study of the Penicillium genus elucidates a diverse pangenome and 15 lateral gene transfer events.</title>
        <authorList>
            <person name="Petersen C."/>
            <person name="Sorensen T."/>
            <person name="Nielsen M.R."/>
            <person name="Sondergaard T.E."/>
            <person name="Sorensen J.L."/>
            <person name="Fitzpatrick D.A."/>
            <person name="Frisvad J.C."/>
            <person name="Nielsen K.L."/>
        </authorList>
    </citation>
    <scope>NUCLEOTIDE SEQUENCE</scope>
    <source>
        <strain evidence="4">IBT 21917</strain>
    </source>
</reference>
<dbReference type="GO" id="GO:0005783">
    <property type="term" value="C:endoplasmic reticulum"/>
    <property type="evidence" value="ECO:0007669"/>
    <property type="project" value="TreeGrafter"/>
</dbReference>
<dbReference type="InterPro" id="IPR036291">
    <property type="entry name" value="NAD(P)-bd_dom_sf"/>
</dbReference>
<evidence type="ECO:0000256" key="3">
    <source>
        <dbReference type="RuleBase" id="RU000363"/>
    </source>
</evidence>
<name>A0A9W9LVW4_9EURO</name>
<dbReference type="GO" id="GO:0006654">
    <property type="term" value="P:phosphatidic acid biosynthetic process"/>
    <property type="evidence" value="ECO:0007669"/>
    <property type="project" value="TreeGrafter"/>
</dbReference>